<evidence type="ECO:0000256" key="16">
    <source>
        <dbReference type="ARBA" id="ARBA00022842"/>
    </source>
</evidence>
<comment type="similarity">
    <text evidence="7">Belongs to the small GTPase superfamily. Rab family.</text>
</comment>
<evidence type="ECO:0000256" key="8">
    <source>
        <dbReference type="ARBA" id="ARBA00011984"/>
    </source>
</evidence>
<dbReference type="GeneTree" id="ENSGT00940000158557"/>
<keyword evidence="23" id="KW-0968">Cytoplasmic vesicle</keyword>
<keyword evidence="19" id="KW-0472">Membrane</keyword>
<dbReference type="SMART" id="SM00174">
    <property type="entry name" value="RHO"/>
    <property type="match status" value="1"/>
</dbReference>
<dbReference type="InParanoid" id="A0A674H1G9"/>
<evidence type="ECO:0000256" key="4">
    <source>
        <dbReference type="ARBA" id="ARBA00004223"/>
    </source>
</evidence>
<dbReference type="GO" id="GO:0005525">
    <property type="term" value="F:GTP binding"/>
    <property type="evidence" value="ECO:0007669"/>
    <property type="project" value="UniProtKB-KW"/>
</dbReference>
<evidence type="ECO:0000256" key="2">
    <source>
        <dbReference type="ARBA" id="ARBA00004132"/>
    </source>
</evidence>
<keyword evidence="14" id="KW-0967">Endosome</keyword>
<dbReference type="OMA" id="XDISAKS"/>
<keyword evidence="12" id="KW-0479">Metal-binding</keyword>
<feature type="compositionally biased region" description="Basic residues" evidence="26">
    <location>
        <begin position="367"/>
        <end position="376"/>
    </location>
</feature>
<evidence type="ECO:0000256" key="12">
    <source>
        <dbReference type="ARBA" id="ARBA00022723"/>
    </source>
</evidence>
<reference evidence="27 28" key="1">
    <citation type="journal article" date="2010" name="Nature">
        <title>The genome of a songbird.</title>
        <authorList>
            <person name="Warren W.C."/>
            <person name="Clayton D.F."/>
            <person name="Ellegren H."/>
            <person name="Arnold A.P."/>
            <person name="Hillier L.W."/>
            <person name="Kunstner A."/>
            <person name="Searle S."/>
            <person name="White S."/>
            <person name="Vilella A.J."/>
            <person name="Fairley S."/>
            <person name="Heger A."/>
            <person name="Kong L."/>
            <person name="Ponting C.P."/>
            <person name="Jarvis E.D."/>
            <person name="Mello C.V."/>
            <person name="Minx P."/>
            <person name="Lovell P."/>
            <person name="Velho T.A."/>
            <person name="Ferris M."/>
            <person name="Balakrishnan C.N."/>
            <person name="Sinha S."/>
            <person name="Blatti C."/>
            <person name="London S.E."/>
            <person name="Li Y."/>
            <person name="Lin Y.C."/>
            <person name="George J."/>
            <person name="Sweedler J."/>
            <person name="Southey B."/>
            <person name="Gunaratne P."/>
            <person name="Watson M."/>
            <person name="Nam K."/>
            <person name="Backstrom N."/>
            <person name="Smeds L."/>
            <person name="Nabholz B."/>
            <person name="Itoh Y."/>
            <person name="Whitney O."/>
            <person name="Pfenning A.R."/>
            <person name="Howard J."/>
            <person name="Volker M."/>
            <person name="Skinner B.M."/>
            <person name="Griffin D.K."/>
            <person name="Ye L."/>
            <person name="McLaren W.M."/>
            <person name="Flicek P."/>
            <person name="Quesada V."/>
            <person name="Velasco G."/>
            <person name="Lopez-Otin C."/>
            <person name="Puente X.S."/>
            <person name="Olender T."/>
            <person name="Lancet D."/>
            <person name="Smit A.F."/>
            <person name="Hubley R."/>
            <person name="Konkel M.K."/>
            <person name="Walker J.A."/>
            <person name="Batzer M.A."/>
            <person name="Gu W."/>
            <person name="Pollock D.D."/>
            <person name="Chen L."/>
            <person name="Cheng Z."/>
            <person name="Eichler E.E."/>
            <person name="Stapley J."/>
            <person name="Slate J."/>
            <person name="Ekblom R."/>
            <person name="Birkhead T."/>
            <person name="Burke T."/>
            <person name="Burt D."/>
            <person name="Scharff C."/>
            <person name="Adam I."/>
            <person name="Richard H."/>
            <person name="Sultan M."/>
            <person name="Soldatov A."/>
            <person name="Lehrach H."/>
            <person name="Edwards S.V."/>
            <person name="Yang S.P."/>
            <person name="Li X."/>
            <person name="Graves T."/>
            <person name="Fulton L."/>
            <person name="Nelson J."/>
            <person name="Chinwalla A."/>
            <person name="Hou S."/>
            <person name="Mardis E.R."/>
            <person name="Wilson R.K."/>
        </authorList>
    </citation>
    <scope>NUCLEOTIDE SEQUENCE [LARGE SCALE GENOMIC DNA]</scope>
</reference>
<evidence type="ECO:0000256" key="13">
    <source>
        <dbReference type="ARBA" id="ARBA00022741"/>
    </source>
</evidence>
<sequence>MGLLTCGLGCAGNCSCTYTNRSFGAELGVLRLPHAIDASLGAVSLSAASSHEHLREAGGQRALDERSVGGSARGQDGFGRRAAGPSLSPTPPPQPPPQPPPLVRRRGRVRARPFSRAAAARGGGAAGGPWRRPGACAAAAPLSVPAVCPGSGSGRSRRRPPPPPARSAARGRAPAMARDYDHLFKLLIIGDSGVGKSSLLLRFADNTFSGSYITTIGVDFKIRTVEINGEKVKLQIWDTAGQERFRTITSTYYRGTHGVIVVYDVTSAESFVNVKRWLHEINQNCDDVCRILVGNKNDDPDRKVVETEDAYKFAGQMEIQLFETSAKENINVEEMFNCITELVLRAKKENLAKQQQQQQNDVVKLTKNSKRKKRCC</sequence>
<dbReference type="SMART" id="SM00176">
    <property type="entry name" value="RAN"/>
    <property type="match status" value="1"/>
</dbReference>
<evidence type="ECO:0000256" key="5">
    <source>
        <dbReference type="ARBA" id="ARBA00004342"/>
    </source>
</evidence>
<dbReference type="SMART" id="SM00177">
    <property type="entry name" value="ARF"/>
    <property type="match status" value="1"/>
</dbReference>
<dbReference type="GO" id="GO:0042470">
    <property type="term" value="C:melanosome"/>
    <property type="evidence" value="ECO:0007669"/>
    <property type="project" value="UniProtKB-SubCell"/>
</dbReference>
<dbReference type="SMART" id="SM00173">
    <property type="entry name" value="RAS"/>
    <property type="match status" value="1"/>
</dbReference>
<dbReference type="PROSITE" id="PS51421">
    <property type="entry name" value="RAS"/>
    <property type="match status" value="1"/>
</dbReference>
<reference evidence="27" key="2">
    <citation type="submission" date="2025-08" db="UniProtKB">
        <authorList>
            <consortium name="Ensembl"/>
        </authorList>
    </citation>
    <scope>IDENTIFICATION</scope>
</reference>
<dbReference type="Gene3D" id="3.40.50.300">
    <property type="entry name" value="P-loop containing nucleotide triphosphate hydrolases"/>
    <property type="match status" value="1"/>
</dbReference>
<dbReference type="SUPFAM" id="SSF52540">
    <property type="entry name" value="P-loop containing nucleoside triphosphate hydrolases"/>
    <property type="match status" value="1"/>
</dbReference>
<keyword evidence="20" id="KW-0168">Coated pit</keyword>
<keyword evidence="18" id="KW-0342">GTP-binding</keyword>
<evidence type="ECO:0000256" key="24">
    <source>
        <dbReference type="ARBA" id="ARBA00047660"/>
    </source>
</evidence>
<dbReference type="PROSITE" id="PS51419">
    <property type="entry name" value="RAB"/>
    <property type="match status" value="1"/>
</dbReference>
<dbReference type="Pfam" id="PF00071">
    <property type="entry name" value="Ras"/>
    <property type="match status" value="1"/>
</dbReference>
<keyword evidence="16" id="KW-0460">Magnesium</keyword>
<evidence type="ECO:0000256" key="11">
    <source>
        <dbReference type="ARBA" id="ARBA00022553"/>
    </source>
</evidence>
<evidence type="ECO:0000313" key="27">
    <source>
        <dbReference type="Ensembl" id="ENSTGUP00000029256.1"/>
    </source>
</evidence>
<evidence type="ECO:0000256" key="25">
    <source>
        <dbReference type="ARBA" id="ARBA00067828"/>
    </source>
</evidence>
<proteinExistence type="inferred from homology"/>
<gene>
    <name evidence="27" type="primary">RAB35</name>
</gene>
<dbReference type="GO" id="GO:0005886">
    <property type="term" value="C:plasma membrane"/>
    <property type="evidence" value="ECO:0007669"/>
    <property type="project" value="UniProtKB-SubCell"/>
</dbReference>
<evidence type="ECO:0000256" key="20">
    <source>
        <dbReference type="ARBA" id="ARBA00023176"/>
    </source>
</evidence>
<dbReference type="GO" id="GO:0003925">
    <property type="term" value="F:G protein activity"/>
    <property type="evidence" value="ECO:0007669"/>
    <property type="project" value="UniProtKB-EC"/>
</dbReference>
<comment type="cofactor">
    <cofactor evidence="1">
        <name>Mg(2+)</name>
        <dbReference type="ChEBI" id="CHEBI:18420"/>
    </cofactor>
</comment>
<evidence type="ECO:0000256" key="23">
    <source>
        <dbReference type="ARBA" id="ARBA00023329"/>
    </source>
</evidence>
<dbReference type="NCBIfam" id="TIGR00231">
    <property type="entry name" value="small_GTP"/>
    <property type="match status" value="1"/>
</dbReference>
<comment type="subcellular location">
    <subcellularLocation>
        <location evidence="5">Cell membrane</location>
        <topology evidence="5">Lipid-anchor</topology>
        <orientation evidence="5">Cytoplasmic side</orientation>
    </subcellularLocation>
    <subcellularLocation>
        <location evidence="2">Cytoplasmic vesicle</location>
        <location evidence="2">Clathrin-coated vesicle</location>
    </subcellularLocation>
    <subcellularLocation>
        <location evidence="3">Endosome</location>
    </subcellularLocation>
    <subcellularLocation>
        <location evidence="4">Melanosome</location>
    </subcellularLocation>
    <subcellularLocation>
        <location evidence="6">Membrane</location>
        <location evidence="6">Clathrin-coated pit</location>
    </subcellularLocation>
</comment>
<dbReference type="AlphaFoldDB" id="A0A674H1G9"/>
<dbReference type="GO" id="GO:0005905">
    <property type="term" value="C:clathrin-coated pit"/>
    <property type="evidence" value="ECO:0007669"/>
    <property type="project" value="UniProtKB-SubCell"/>
</dbReference>
<evidence type="ECO:0000256" key="21">
    <source>
        <dbReference type="ARBA" id="ARBA00023288"/>
    </source>
</evidence>
<evidence type="ECO:0000256" key="15">
    <source>
        <dbReference type="ARBA" id="ARBA00022801"/>
    </source>
</evidence>
<keyword evidence="17" id="KW-0653">Protein transport</keyword>
<dbReference type="Ensembl" id="ENSTGUT00000032135.1">
    <property type="protein sequence ID" value="ENSTGUP00000029256.1"/>
    <property type="gene ID" value="ENSTGUG00000009359.2"/>
</dbReference>
<keyword evidence="22" id="KW-0636">Prenylation</keyword>
<keyword evidence="9" id="KW-0813">Transport</keyword>
<keyword evidence="21" id="KW-0449">Lipoprotein</keyword>
<keyword evidence="15" id="KW-0378">Hydrolase</keyword>
<evidence type="ECO:0000256" key="17">
    <source>
        <dbReference type="ARBA" id="ARBA00022927"/>
    </source>
</evidence>
<feature type="region of interest" description="Disordered" evidence="26">
    <location>
        <begin position="357"/>
        <end position="376"/>
    </location>
</feature>
<keyword evidence="11" id="KW-0597">Phosphoprotein</keyword>
<evidence type="ECO:0000256" key="7">
    <source>
        <dbReference type="ARBA" id="ARBA00006270"/>
    </source>
</evidence>
<evidence type="ECO:0000256" key="18">
    <source>
        <dbReference type="ARBA" id="ARBA00023134"/>
    </source>
</evidence>
<dbReference type="PRINTS" id="PR00449">
    <property type="entry name" value="RASTRNSFRMNG"/>
</dbReference>
<evidence type="ECO:0000256" key="22">
    <source>
        <dbReference type="ARBA" id="ARBA00023289"/>
    </source>
</evidence>
<keyword evidence="10" id="KW-1003">Cell membrane</keyword>
<name>A0A674H1G9_TAEGU</name>
<dbReference type="GO" id="GO:0030136">
    <property type="term" value="C:clathrin-coated vesicle"/>
    <property type="evidence" value="ECO:0007669"/>
    <property type="project" value="UniProtKB-SubCell"/>
</dbReference>
<reference evidence="27" key="3">
    <citation type="submission" date="2025-09" db="UniProtKB">
        <authorList>
            <consortium name="Ensembl"/>
        </authorList>
    </citation>
    <scope>IDENTIFICATION</scope>
</reference>
<feature type="compositionally biased region" description="Basic and acidic residues" evidence="26">
    <location>
        <begin position="53"/>
        <end position="67"/>
    </location>
</feature>
<evidence type="ECO:0000256" key="26">
    <source>
        <dbReference type="SAM" id="MobiDB-lite"/>
    </source>
</evidence>
<evidence type="ECO:0000256" key="10">
    <source>
        <dbReference type="ARBA" id="ARBA00022475"/>
    </source>
</evidence>
<dbReference type="InterPro" id="IPR001806">
    <property type="entry name" value="Small_GTPase"/>
</dbReference>
<dbReference type="EC" id="3.6.5.2" evidence="8"/>
<dbReference type="GO" id="GO:0032482">
    <property type="term" value="P:Rab protein signal transduction"/>
    <property type="evidence" value="ECO:0007669"/>
    <property type="project" value="InterPro"/>
</dbReference>
<organism evidence="27 28">
    <name type="scientific">Taeniopygia guttata</name>
    <name type="common">Zebra finch</name>
    <name type="synonym">Poephila guttata</name>
    <dbReference type="NCBI Taxonomy" id="59729"/>
    <lineage>
        <taxon>Eukaryota</taxon>
        <taxon>Metazoa</taxon>
        <taxon>Chordata</taxon>
        <taxon>Craniata</taxon>
        <taxon>Vertebrata</taxon>
        <taxon>Euteleostomi</taxon>
        <taxon>Archelosauria</taxon>
        <taxon>Archosauria</taxon>
        <taxon>Dinosauria</taxon>
        <taxon>Saurischia</taxon>
        <taxon>Theropoda</taxon>
        <taxon>Coelurosauria</taxon>
        <taxon>Aves</taxon>
        <taxon>Neognathae</taxon>
        <taxon>Neoaves</taxon>
        <taxon>Telluraves</taxon>
        <taxon>Australaves</taxon>
        <taxon>Passeriformes</taxon>
        <taxon>Passeroidea</taxon>
        <taxon>Estrildidae</taxon>
        <taxon>Estrildinae</taxon>
        <taxon>Taeniopygia</taxon>
    </lineage>
</organism>
<feature type="region of interest" description="Disordered" evidence="26">
    <location>
        <begin position="53"/>
        <end position="104"/>
    </location>
</feature>
<dbReference type="InterPro" id="IPR041815">
    <property type="entry name" value="Rab35"/>
</dbReference>
<protein>
    <recommendedName>
        <fullName evidence="25">Ras-related protein Rab-35</fullName>
        <ecNumber evidence="8">3.6.5.2</ecNumber>
    </recommendedName>
</protein>
<evidence type="ECO:0000256" key="6">
    <source>
        <dbReference type="ARBA" id="ARBA00004600"/>
    </source>
</evidence>
<feature type="compositionally biased region" description="Pro residues" evidence="26">
    <location>
        <begin position="88"/>
        <end position="102"/>
    </location>
</feature>
<dbReference type="InterPro" id="IPR027417">
    <property type="entry name" value="P-loop_NTPase"/>
</dbReference>
<dbReference type="InterPro" id="IPR050227">
    <property type="entry name" value="Rab"/>
</dbReference>
<evidence type="ECO:0000256" key="3">
    <source>
        <dbReference type="ARBA" id="ARBA00004177"/>
    </source>
</evidence>
<dbReference type="GO" id="GO:0005768">
    <property type="term" value="C:endosome"/>
    <property type="evidence" value="ECO:0007669"/>
    <property type="project" value="UniProtKB-SubCell"/>
</dbReference>
<keyword evidence="28" id="KW-1185">Reference proteome</keyword>
<evidence type="ECO:0000256" key="19">
    <source>
        <dbReference type="ARBA" id="ARBA00023136"/>
    </source>
</evidence>
<feature type="region of interest" description="Disordered" evidence="26">
    <location>
        <begin position="147"/>
        <end position="173"/>
    </location>
</feature>
<dbReference type="PROSITE" id="PS51420">
    <property type="entry name" value="RHO"/>
    <property type="match status" value="1"/>
</dbReference>
<dbReference type="PROSITE" id="PS51417">
    <property type="entry name" value="ARF"/>
    <property type="match status" value="1"/>
</dbReference>
<dbReference type="Proteomes" id="UP000007754">
    <property type="component" value="Chromosome 15"/>
</dbReference>
<evidence type="ECO:0000256" key="9">
    <source>
        <dbReference type="ARBA" id="ARBA00022448"/>
    </source>
</evidence>
<dbReference type="SMART" id="SM00175">
    <property type="entry name" value="RAB"/>
    <property type="match status" value="1"/>
</dbReference>
<dbReference type="CDD" id="cd04110">
    <property type="entry name" value="Rab35"/>
    <property type="match status" value="1"/>
</dbReference>
<dbReference type="GO" id="GO:0046872">
    <property type="term" value="F:metal ion binding"/>
    <property type="evidence" value="ECO:0007669"/>
    <property type="project" value="UniProtKB-KW"/>
</dbReference>
<accession>A0A674H1G9</accession>
<evidence type="ECO:0000256" key="1">
    <source>
        <dbReference type="ARBA" id="ARBA00001946"/>
    </source>
</evidence>
<comment type="catalytic activity">
    <reaction evidence="24">
        <text>GTP + H2O = GDP + phosphate + H(+)</text>
        <dbReference type="Rhea" id="RHEA:19669"/>
        <dbReference type="ChEBI" id="CHEBI:15377"/>
        <dbReference type="ChEBI" id="CHEBI:15378"/>
        <dbReference type="ChEBI" id="CHEBI:37565"/>
        <dbReference type="ChEBI" id="CHEBI:43474"/>
        <dbReference type="ChEBI" id="CHEBI:58189"/>
        <dbReference type="EC" id="3.6.5.2"/>
    </reaction>
    <physiologicalReaction direction="left-to-right" evidence="24">
        <dbReference type="Rhea" id="RHEA:19670"/>
    </physiologicalReaction>
</comment>
<dbReference type="PANTHER" id="PTHR47977">
    <property type="entry name" value="RAS-RELATED PROTEIN RAB"/>
    <property type="match status" value="1"/>
</dbReference>
<keyword evidence="13" id="KW-0547">Nucleotide-binding</keyword>
<dbReference type="FunFam" id="3.40.50.300:FF:000404">
    <property type="entry name" value="Putative ras-related protein Rab-35"/>
    <property type="match status" value="1"/>
</dbReference>
<evidence type="ECO:0000313" key="28">
    <source>
        <dbReference type="Proteomes" id="UP000007754"/>
    </source>
</evidence>
<dbReference type="InterPro" id="IPR005225">
    <property type="entry name" value="Small_GTP-bd"/>
</dbReference>
<dbReference type="GO" id="GO:0015031">
    <property type="term" value="P:protein transport"/>
    <property type="evidence" value="ECO:0007669"/>
    <property type="project" value="UniProtKB-KW"/>
</dbReference>
<evidence type="ECO:0000256" key="14">
    <source>
        <dbReference type="ARBA" id="ARBA00022753"/>
    </source>
</evidence>